<dbReference type="OrthoDB" id="5000710at2759"/>
<feature type="compositionally biased region" description="Polar residues" evidence="2">
    <location>
        <begin position="1"/>
        <end position="10"/>
    </location>
</feature>
<feature type="compositionally biased region" description="Basic and acidic residues" evidence="2">
    <location>
        <begin position="16"/>
        <end position="32"/>
    </location>
</feature>
<protein>
    <submittedName>
        <fullName evidence="3">Uncharacterized protein</fullName>
    </submittedName>
</protein>
<dbReference type="EMBL" id="AFQF01000841">
    <property type="protein sequence ID" value="EGU86805.1"/>
    <property type="molecule type" value="Genomic_DNA"/>
</dbReference>
<gene>
    <name evidence="3" type="ORF">FOXB_02673</name>
</gene>
<dbReference type="AlphaFoldDB" id="F9F8E8"/>
<organism evidence="3">
    <name type="scientific">Fusarium oxysporum (strain Fo5176)</name>
    <name type="common">Fusarium vascular wilt</name>
    <dbReference type="NCBI Taxonomy" id="660025"/>
    <lineage>
        <taxon>Eukaryota</taxon>
        <taxon>Fungi</taxon>
        <taxon>Dikarya</taxon>
        <taxon>Ascomycota</taxon>
        <taxon>Pezizomycotina</taxon>
        <taxon>Sordariomycetes</taxon>
        <taxon>Hypocreomycetidae</taxon>
        <taxon>Hypocreales</taxon>
        <taxon>Nectriaceae</taxon>
        <taxon>Fusarium</taxon>
        <taxon>Fusarium oxysporum species complex</taxon>
    </lineage>
</organism>
<name>F9F8E8_FUSOF</name>
<keyword evidence="1" id="KW-0175">Coiled coil</keyword>
<accession>F9F8E8</accession>
<proteinExistence type="predicted"/>
<evidence type="ECO:0000313" key="3">
    <source>
        <dbReference type="EMBL" id="EGU86805.1"/>
    </source>
</evidence>
<comment type="caution">
    <text evidence="3">The sequence shown here is derived from an EMBL/GenBank/DDBJ whole genome shotgun (WGS) entry which is preliminary data.</text>
</comment>
<evidence type="ECO:0000256" key="1">
    <source>
        <dbReference type="SAM" id="Coils"/>
    </source>
</evidence>
<feature type="region of interest" description="Disordered" evidence="2">
    <location>
        <begin position="1"/>
        <end position="35"/>
    </location>
</feature>
<sequence>MNYLNPNTNPTRKRRSNTDLKSEIPKIPKLEDEGQDFVSRGVEGTSTKHPVNTTPIDAKTEESLNEVENLEDLLRKLKITRDEKSKQWEAKGLRKPIRVRVRCFECGNSAPEQDGRCRYCVLREKEELENGPSVITLRSVDL</sequence>
<evidence type="ECO:0000256" key="2">
    <source>
        <dbReference type="SAM" id="MobiDB-lite"/>
    </source>
</evidence>
<feature type="coiled-coil region" evidence="1">
    <location>
        <begin position="60"/>
        <end position="87"/>
    </location>
</feature>
<reference evidence="3" key="1">
    <citation type="journal article" date="2012" name="Mol. Plant Microbe Interact.">
        <title>A highly conserved effector in Fusarium oxysporum is required for full virulence on Arabidopsis.</title>
        <authorList>
            <person name="Thatcher L.F."/>
            <person name="Gardiner D.M."/>
            <person name="Kazan K."/>
            <person name="Manners J."/>
        </authorList>
    </citation>
    <scope>NUCLEOTIDE SEQUENCE [LARGE SCALE GENOMIC DNA]</scope>
    <source>
        <strain evidence="3">Fo5176</strain>
    </source>
</reference>